<dbReference type="FunFam" id="2.10.25.10:FF:000678">
    <property type="entry name" value="Uromodulin"/>
    <property type="match status" value="1"/>
</dbReference>
<evidence type="ECO:0000256" key="7">
    <source>
        <dbReference type="SAM" id="SignalP"/>
    </source>
</evidence>
<evidence type="ECO:0000256" key="4">
    <source>
        <dbReference type="ARBA" id="ARBA00023157"/>
    </source>
</evidence>
<organism evidence="9">
    <name type="scientific">Pongo abelii</name>
    <name type="common">Sumatran orangutan</name>
    <name type="synonym">Pongo pygmaeus abelii</name>
    <dbReference type="NCBI Taxonomy" id="9601"/>
    <lineage>
        <taxon>Eukaryota</taxon>
        <taxon>Metazoa</taxon>
        <taxon>Chordata</taxon>
        <taxon>Craniata</taxon>
        <taxon>Vertebrata</taxon>
        <taxon>Euteleostomi</taxon>
        <taxon>Mammalia</taxon>
        <taxon>Eutheria</taxon>
        <taxon>Euarchontoglires</taxon>
        <taxon>Primates</taxon>
        <taxon>Haplorrhini</taxon>
        <taxon>Catarrhini</taxon>
        <taxon>Hominidae</taxon>
        <taxon>Pongo</taxon>
    </lineage>
</organism>
<dbReference type="PROSITE" id="PS01187">
    <property type="entry name" value="EGF_CA"/>
    <property type="match status" value="1"/>
</dbReference>
<dbReference type="PANTHER" id="PTHR24042:SF5">
    <property type="entry name" value="EGF-LIKE CALCIUM-BINDING DOMAIN-CONTAINING PROTEIN"/>
    <property type="match status" value="1"/>
</dbReference>
<dbReference type="InterPro" id="IPR000152">
    <property type="entry name" value="EGF-type_Asp/Asn_hydroxyl_site"/>
</dbReference>
<keyword evidence="1 6" id="KW-0245">EGF-like domain</keyword>
<evidence type="ECO:0000256" key="2">
    <source>
        <dbReference type="ARBA" id="ARBA00022729"/>
    </source>
</evidence>
<dbReference type="PROSITE" id="PS50026">
    <property type="entry name" value="EGF_3"/>
    <property type="match status" value="3"/>
</dbReference>
<feature type="chain" id="PRO_5014428432" evidence="7">
    <location>
        <begin position="24"/>
        <end position="161"/>
    </location>
</feature>
<keyword evidence="4" id="KW-1015">Disulfide bond</keyword>
<dbReference type="CDD" id="cd00054">
    <property type="entry name" value="EGF_CA"/>
    <property type="match status" value="2"/>
</dbReference>
<name>A0A2J8S1W3_PONAB</name>
<protein>
    <submittedName>
        <fullName evidence="9">UMOD isoform 8</fullName>
    </submittedName>
</protein>
<keyword evidence="5" id="KW-0325">Glycoprotein</keyword>
<feature type="non-terminal residue" evidence="9">
    <location>
        <position position="161"/>
    </location>
</feature>
<dbReference type="InterPro" id="IPR051586">
    <property type="entry name" value="PKC-binding_NELL"/>
</dbReference>
<dbReference type="Pfam" id="PF12947">
    <property type="entry name" value="EGF_3"/>
    <property type="match status" value="1"/>
</dbReference>
<feature type="signal peptide" evidence="7">
    <location>
        <begin position="1"/>
        <end position="23"/>
    </location>
</feature>
<accession>A0A2J8S1W3</accession>
<gene>
    <name evidence="9" type="ORF">CR201_G0047006</name>
</gene>
<dbReference type="InterPro" id="IPR000742">
    <property type="entry name" value="EGF"/>
</dbReference>
<dbReference type="InterPro" id="IPR049883">
    <property type="entry name" value="NOTCH1_EGF-like"/>
</dbReference>
<evidence type="ECO:0000256" key="1">
    <source>
        <dbReference type="ARBA" id="ARBA00022536"/>
    </source>
</evidence>
<dbReference type="Pfam" id="PF07645">
    <property type="entry name" value="EGF_CA"/>
    <property type="match status" value="2"/>
</dbReference>
<dbReference type="InterPro" id="IPR001881">
    <property type="entry name" value="EGF-like_Ca-bd_dom"/>
</dbReference>
<feature type="domain" description="EGF-like" evidence="8">
    <location>
        <begin position="131"/>
        <end position="161"/>
    </location>
</feature>
<evidence type="ECO:0000259" key="8">
    <source>
        <dbReference type="PROSITE" id="PS50026"/>
    </source>
</evidence>
<reference evidence="9" key="1">
    <citation type="submission" date="2017-12" db="EMBL/GenBank/DDBJ databases">
        <title>High-resolution comparative analysis of great ape genomes.</title>
        <authorList>
            <person name="Pollen A."/>
            <person name="Hastie A."/>
            <person name="Hormozdiari F."/>
            <person name="Dougherty M."/>
            <person name="Liu R."/>
            <person name="Chaisson M."/>
            <person name="Hoppe E."/>
            <person name="Hill C."/>
            <person name="Pang A."/>
            <person name="Hillier L."/>
            <person name="Baker C."/>
            <person name="Armstrong J."/>
            <person name="Shendure J."/>
            <person name="Paten B."/>
            <person name="Wilson R."/>
            <person name="Chao H."/>
            <person name="Schneider V."/>
            <person name="Ventura M."/>
            <person name="Kronenberg Z."/>
            <person name="Murali S."/>
            <person name="Gordon D."/>
            <person name="Cantsilieris S."/>
            <person name="Munson K."/>
            <person name="Nelson B."/>
            <person name="Raja A."/>
            <person name="Underwood J."/>
            <person name="Diekhans M."/>
            <person name="Fiddes I."/>
            <person name="Haussler D."/>
            <person name="Eichler E."/>
        </authorList>
    </citation>
    <scope>NUCLEOTIDE SEQUENCE [LARGE SCALE GENOMIC DNA]</scope>
    <source>
        <strain evidence="9">Susie</strain>
    </source>
</reference>
<comment type="caution">
    <text evidence="6">Lacks conserved residue(s) required for the propagation of feature annotation.</text>
</comment>
<dbReference type="PROSITE" id="PS00010">
    <property type="entry name" value="ASX_HYDROXYL"/>
    <property type="match status" value="2"/>
</dbReference>
<dbReference type="GO" id="GO:0008201">
    <property type="term" value="F:heparin binding"/>
    <property type="evidence" value="ECO:0007669"/>
    <property type="project" value="TreeGrafter"/>
</dbReference>
<evidence type="ECO:0000256" key="3">
    <source>
        <dbReference type="ARBA" id="ARBA00022737"/>
    </source>
</evidence>
<dbReference type="SMART" id="SM00179">
    <property type="entry name" value="EGF_CA"/>
    <property type="match status" value="2"/>
</dbReference>
<dbReference type="AlphaFoldDB" id="A0A2J8S1W3"/>
<dbReference type="InterPro" id="IPR024731">
    <property type="entry name" value="NELL2-like_EGF"/>
</dbReference>
<dbReference type="EMBL" id="NDHI03003625">
    <property type="protein sequence ID" value="PNJ14748.1"/>
    <property type="molecule type" value="Genomic_DNA"/>
</dbReference>
<keyword evidence="2 7" id="KW-0732">Signal</keyword>
<dbReference type="Gene3D" id="2.10.25.10">
    <property type="entry name" value="Laminin"/>
    <property type="match status" value="3"/>
</dbReference>
<feature type="domain" description="EGF-like" evidence="8">
    <location>
        <begin position="51"/>
        <end position="87"/>
    </location>
</feature>
<dbReference type="InterPro" id="IPR009030">
    <property type="entry name" value="Growth_fac_rcpt_cys_sf"/>
</dbReference>
<evidence type="ECO:0000313" key="9">
    <source>
        <dbReference type="EMBL" id="PNJ14748.1"/>
    </source>
</evidence>
<dbReference type="FunFam" id="2.10.25.10:FF:000644">
    <property type="entry name" value="Uromodulin"/>
    <property type="match status" value="1"/>
</dbReference>
<proteinExistence type="predicted"/>
<dbReference type="FunFam" id="2.10.25.10:FF:000038">
    <property type="entry name" value="Fibrillin 2"/>
    <property type="match status" value="1"/>
</dbReference>
<evidence type="ECO:0000256" key="5">
    <source>
        <dbReference type="ARBA" id="ARBA00023180"/>
    </source>
</evidence>
<dbReference type="SMART" id="SM00181">
    <property type="entry name" value="EGF"/>
    <property type="match status" value="2"/>
</dbReference>
<dbReference type="PROSITE" id="PS01186">
    <property type="entry name" value="EGF_2"/>
    <property type="match status" value="2"/>
</dbReference>
<keyword evidence="3" id="KW-0677">Repeat</keyword>
<dbReference type="GO" id="GO:0005615">
    <property type="term" value="C:extracellular space"/>
    <property type="evidence" value="ECO:0007669"/>
    <property type="project" value="TreeGrafter"/>
</dbReference>
<feature type="domain" description="EGF-like" evidence="8">
    <location>
        <begin position="88"/>
        <end position="130"/>
    </location>
</feature>
<evidence type="ECO:0000256" key="6">
    <source>
        <dbReference type="PROSITE-ProRule" id="PRU00076"/>
    </source>
</evidence>
<dbReference type="PANTHER" id="PTHR24042">
    <property type="entry name" value="NEL HOMOLOG"/>
    <property type="match status" value="1"/>
</dbReference>
<dbReference type="SUPFAM" id="SSF57184">
    <property type="entry name" value="Growth factor receptor domain"/>
    <property type="match status" value="1"/>
</dbReference>
<dbReference type="InterPro" id="IPR018097">
    <property type="entry name" value="EGF_Ca-bd_CS"/>
</dbReference>
<dbReference type="GO" id="GO:0005509">
    <property type="term" value="F:calcium ion binding"/>
    <property type="evidence" value="ECO:0007669"/>
    <property type="project" value="InterPro"/>
</dbReference>
<sequence>MGQPPLTWMLMVVVASWFITTAATNTSEARTKYNCPARWSWRTPQRGGDTEQGWCSECHSNATCTEDEAVTTCTCQEGFTGDGLTCVDLDECAIPGAHNCSANSSCVNTPGSFSCVCPEGFRLSPGLGCTDVDECAEPGLSHCHALATCVNVVGNYLCVCP</sequence>
<comment type="caution">
    <text evidence="9">The sequence shown here is derived from an EMBL/GenBank/DDBJ whole genome shotgun (WGS) entry which is preliminary data.</text>
</comment>